<sequence length="484" mass="55949">MRTIEALPLKLRSQTLSPSMTSSPSMTPLPNTNVFPPTGVNPNSIDNTQNLNANPNNTLPKNQLPSYPIVNDVIPVTHVLPQATQVNPSKNIAPLGGVLYGNNHNIVPFMYKRSNNAYSIPYNDIYKRRMIPNFGMYHNNPHLYRRNSPLMPIIGNVYHQAQKTKRLIAKPGKKNIEPKPVAFEEDTLDLENADLFPIIETQSVSQPIVTNQSPGITQAFHDLYTYINQHTQLSTPSHELPRHTRLNNLIYQTTTRAEAELLCELVAQWRRKLLPITLTISRFLIKKLCEVDAHHLAFNMLADRSKYALKPNIEMFRWIMLAYASEVTKLFEDTTRIIKSEDKSEDKSENKSKDKSDVELVLDDLYKTFGLMPYYDVPQFDVHLYTIMLSSSIKLESWQLVDEVVKELIDHLDESHNRGKEIFGVYSDAEKYSDEIRISWLTSSLDVFVRLEKWYEENKNLIYVEKFKNLQEQWKNEIKKVQSQ</sequence>
<keyword evidence="2" id="KW-1185">Reference proteome</keyword>
<feature type="non-terminal residue" evidence="1">
    <location>
        <position position="484"/>
    </location>
</feature>
<evidence type="ECO:0000313" key="1">
    <source>
        <dbReference type="EMBL" id="CAG8821155.1"/>
    </source>
</evidence>
<comment type="caution">
    <text evidence="1">The sequence shown here is derived from an EMBL/GenBank/DDBJ whole genome shotgun (WGS) entry which is preliminary data.</text>
</comment>
<dbReference type="Proteomes" id="UP000789901">
    <property type="component" value="Unassembled WGS sequence"/>
</dbReference>
<gene>
    <name evidence="1" type="ORF">GMARGA_LOCUS27755</name>
</gene>
<accession>A0ABN7WA64</accession>
<protein>
    <submittedName>
        <fullName evidence="1">1976_t:CDS:1</fullName>
    </submittedName>
</protein>
<evidence type="ECO:0000313" key="2">
    <source>
        <dbReference type="Proteomes" id="UP000789901"/>
    </source>
</evidence>
<organism evidence="1 2">
    <name type="scientific">Gigaspora margarita</name>
    <dbReference type="NCBI Taxonomy" id="4874"/>
    <lineage>
        <taxon>Eukaryota</taxon>
        <taxon>Fungi</taxon>
        <taxon>Fungi incertae sedis</taxon>
        <taxon>Mucoromycota</taxon>
        <taxon>Glomeromycotina</taxon>
        <taxon>Glomeromycetes</taxon>
        <taxon>Diversisporales</taxon>
        <taxon>Gigasporaceae</taxon>
        <taxon>Gigaspora</taxon>
    </lineage>
</organism>
<proteinExistence type="predicted"/>
<dbReference type="EMBL" id="CAJVQB010034435">
    <property type="protein sequence ID" value="CAG8821155.1"/>
    <property type="molecule type" value="Genomic_DNA"/>
</dbReference>
<name>A0ABN7WA64_GIGMA</name>
<reference evidence="1 2" key="1">
    <citation type="submission" date="2021-06" db="EMBL/GenBank/DDBJ databases">
        <authorList>
            <person name="Kallberg Y."/>
            <person name="Tangrot J."/>
            <person name="Rosling A."/>
        </authorList>
    </citation>
    <scope>NUCLEOTIDE SEQUENCE [LARGE SCALE GENOMIC DNA]</scope>
    <source>
        <strain evidence="1 2">120-4 pot B 10/14</strain>
    </source>
</reference>